<reference evidence="2 3" key="1">
    <citation type="submission" date="2024-04" db="EMBL/GenBank/DDBJ databases">
        <authorList>
            <person name="Fracassetti M."/>
        </authorList>
    </citation>
    <scope>NUCLEOTIDE SEQUENCE [LARGE SCALE GENOMIC DNA]</scope>
</reference>
<accession>A0AAV2GQC3</accession>
<proteinExistence type="predicted"/>
<keyword evidence="3" id="KW-1185">Reference proteome</keyword>
<dbReference type="PANTHER" id="PTHR34046:SF19">
    <property type="entry name" value="RAPIDLY ELICITED PROTEIN, PUTATIVE-RELATED"/>
    <property type="match status" value="1"/>
</dbReference>
<protein>
    <submittedName>
        <fullName evidence="2">Uncharacterized protein</fullName>
    </submittedName>
</protein>
<name>A0AAV2GQC3_9ROSI</name>
<evidence type="ECO:0000313" key="3">
    <source>
        <dbReference type="Proteomes" id="UP001497516"/>
    </source>
</evidence>
<gene>
    <name evidence="2" type="ORF">LTRI10_LOCUS52224</name>
</gene>
<feature type="compositionally biased region" description="Low complexity" evidence="1">
    <location>
        <begin position="67"/>
        <end position="91"/>
    </location>
</feature>
<evidence type="ECO:0000256" key="1">
    <source>
        <dbReference type="SAM" id="MobiDB-lite"/>
    </source>
</evidence>
<feature type="region of interest" description="Disordered" evidence="1">
    <location>
        <begin position="45"/>
        <end position="115"/>
    </location>
</feature>
<dbReference type="AlphaFoldDB" id="A0AAV2GQC3"/>
<evidence type="ECO:0000313" key="2">
    <source>
        <dbReference type="EMBL" id="CAL1412968.1"/>
    </source>
</evidence>
<sequence>MQPAARRIPKNIVATSAVNIRCKKHPKHRQSPRVCSACLREKLSQHPAASSSSSSSLRKSNEYDLASTSTSSLSSYSSSSSCSSSTSRASSPRQRCGERGGSDRNERGGGIHCRR</sequence>
<organism evidence="2 3">
    <name type="scientific">Linum trigynum</name>
    <dbReference type="NCBI Taxonomy" id="586398"/>
    <lineage>
        <taxon>Eukaryota</taxon>
        <taxon>Viridiplantae</taxon>
        <taxon>Streptophyta</taxon>
        <taxon>Embryophyta</taxon>
        <taxon>Tracheophyta</taxon>
        <taxon>Spermatophyta</taxon>
        <taxon>Magnoliopsida</taxon>
        <taxon>eudicotyledons</taxon>
        <taxon>Gunneridae</taxon>
        <taxon>Pentapetalae</taxon>
        <taxon>rosids</taxon>
        <taxon>fabids</taxon>
        <taxon>Malpighiales</taxon>
        <taxon>Linaceae</taxon>
        <taxon>Linum</taxon>
    </lineage>
</organism>
<dbReference type="Proteomes" id="UP001497516">
    <property type="component" value="Chromosome 9"/>
</dbReference>
<dbReference type="PANTHER" id="PTHR34046">
    <property type="entry name" value="OS06G0218800 PROTEIN"/>
    <property type="match status" value="1"/>
</dbReference>
<feature type="compositionally biased region" description="Basic and acidic residues" evidence="1">
    <location>
        <begin position="95"/>
        <end position="109"/>
    </location>
</feature>
<dbReference type="EMBL" id="OZ034822">
    <property type="protein sequence ID" value="CAL1412968.1"/>
    <property type="molecule type" value="Genomic_DNA"/>
</dbReference>